<dbReference type="GO" id="GO:0010181">
    <property type="term" value="F:FMN binding"/>
    <property type="evidence" value="ECO:0007669"/>
    <property type="project" value="TreeGrafter"/>
</dbReference>
<dbReference type="EMBL" id="BART01032470">
    <property type="protein sequence ID" value="GAH11283.1"/>
    <property type="molecule type" value="Genomic_DNA"/>
</dbReference>
<dbReference type="InterPro" id="IPR003382">
    <property type="entry name" value="Flavoprotein"/>
</dbReference>
<sequence length="208" mass="22797">MLVILKLLVIDIPHLVSGIGQERTCRIEVDYLEILGNSLMKEFLPIDQMGQFQLGVTGSIAAIKAENLVKRLKGIGRVIVVMTEAAREFVAPEELAKASDNRVVTDLFERYRKEKESVEHISLAGEADLLLIAPATANIISKLANGIADDMLSTLALATQVPILIVPAMNTDMWENAIIRENVTKLKARGYKFVGPSCGRLASGRWGK</sequence>
<dbReference type="Pfam" id="PF02441">
    <property type="entry name" value="Flavoprotein"/>
    <property type="match status" value="1"/>
</dbReference>
<organism evidence="2">
    <name type="scientific">marine sediment metagenome</name>
    <dbReference type="NCBI Taxonomy" id="412755"/>
    <lineage>
        <taxon>unclassified sequences</taxon>
        <taxon>metagenomes</taxon>
        <taxon>ecological metagenomes</taxon>
    </lineage>
</organism>
<gene>
    <name evidence="2" type="ORF">S01H4_56101</name>
</gene>
<feature type="non-terminal residue" evidence="2">
    <location>
        <position position="208"/>
    </location>
</feature>
<dbReference type="GO" id="GO:0015937">
    <property type="term" value="P:coenzyme A biosynthetic process"/>
    <property type="evidence" value="ECO:0007669"/>
    <property type="project" value="TreeGrafter"/>
</dbReference>
<proteinExistence type="predicted"/>
<name>X1ERL2_9ZZZZ</name>
<accession>X1ERL2</accession>
<comment type="caution">
    <text evidence="2">The sequence shown here is derived from an EMBL/GenBank/DDBJ whole genome shotgun (WGS) entry which is preliminary data.</text>
</comment>
<dbReference type="Gene3D" id="3.40.50.1950">
    <property type="entry name" value="Flavin prenyltransferase-like"/>
    <property type="match status" value="1"/>
</dbReference>
<dbReference type="PANTHER" id="PTHR14359">
    <property type="entry name" value="HOMO-OLIGOMERIC FLAVIN CONTAINING CYS DECARBOXYLASE FAMILY"/>
    <property type="match status" value="1"/>
</dbReference>
<dbReference type="SUPFAM" id="SSF52507">
    <property type="entry name" value="Homo-oligomeric flavin-containing Cys decarboxylases, HFCD"/>
    <property type="match status" value="1"/>
</dbReference>
<evidence type="ECO:0000313" key="2">
    <source>
        <dbReference type="EMBL" id="GAH11283.1"/>
    </source>
</evidence>
<dbReference type="GO" id="GO:0071513">
    <property type="term" value="C:phosphopantothenoylcysteine decarboxylase complex"/>
    <property type="evidence" value="ECO:0007669"/>
    <property type="project" value="TreeGrafter"/>
</dbReference>
<dbReference type="AlphaFoldDB" id="X1ERL2"/>
<evidence type="ECO:0000259" key="1">
    <source>
        <dbReference type="Pfam" id="PF02441"/>
    </source>
</evidence>
<reference evidence="2" key="1">
    <citation type="journal article" date="2014" name="Front. Microbiol.">
        <title>High frequency of phylogenetically diverse reductive dehalogenase-homologous genes in deep subseafloor sedimentary metagenomes.</title>
        <authorList>
            <person name="Kawai M."/>
            <person name="Futagami T."/>
            <person name="Toyoda A."/>
            <person name="Takaki Y."/>
            <person name="Nishi S."/>
            <person name="Hori S."/>
            <person name="Arai W."/>
            <person name="Tsubouchi T."/>
            <person name="Morono Y."/>
            <person name="Uchiyama I."/>
            <person name="Ito T."/>
            <person name="Fujiyama A."/>
            <person name="Inagaki F."/>
            <person name="Takami H."/>
        </authorList>
    </citation>
    <scope>NUCLEOTIDE SEQUENCE</scope>
    <source>
        <strain evidence="2">Expedition CK06-06</strain>
    </source>
</reference>
<dbReference type="InterPro" id="IPR036551">
    <property type="entry name" value="Flavin_trans-like"/>
</dbReference>
<dbReference type="GO" id="GO:0004633">
    <property type="term" value="F:phosphopantothenoylcysteine decarboxylase activity"/>
    <property type="evidence" value="ECO:0007669"/>
    <property type="project" value="TreeGrafter"/>
</dbReference>
<protein>
    <recommendedName>
        <fullName evidence="1">Flavoprotein domain-containing protein</fullName>
    </recommendedName>
</protein>
<dbReference type="PANTHER" id="PTHR14359:SF6">
    <property type="entry name" value="PHOSPHOPANTOTHENOYLCYSTEINE DECARBOXYLASE"/>
    <property type="match status" value="1"/>
</dbReference>
<feature type="domain" description="Flavoprotein" evidence="1">
    <location>
        <begin position="53"/>
        <end position="186"/>
    </location>
</feature>